<organism evidence="2 3">
    <name type="scientific">Acrocarpospora corrugata</name>
    <dbReference type="NCBI Taxonomy" id="35763"/>
    <lineage>
        <taxon>Bacteria</taxon>
        <taxon>Bacillati</taxon>
        <taxon>Actinomycetota</taxon>
        <taxon>Actinomycetes</taxon>
        <taxon>Streptosporangiales</taxon>
        <taxon>Streptosporangiaceae</taxon>
        <taxon>Acrocarpospora</taxon>
    </lineage>
</organism>
<dbReference type="RefSeq" id="WP_155335920.1">
    <property type="nucleotide sequence ID" value="NZ_BAAABN010000042.1"/>
</dbReference>
<dbReference type="OrthoDB" id="4564612at2"/>
<sequence>MMPRPPLSRRYWNSLVDVPRAKHNPRKNGRASNSLWRRYWTTLLGVRLQGDGRAPEPDPAPARESTEADLGTPDPLAGLALARSLARSRTFAHDLARTLEIDFDLTRVHNLARELTRSLARELALARDLARVLDINFAVDLDDARTHALDLTRARDLTRVQSRVHSLALGLESALALLNKRGIDLLMTVAKDDFRTLFLDGIDLSGVDLRGAHLSLPALTGAKWSEETMWPSHLETQLREHSREISPGLFVVAGPGDDRSSTEHLVPSD</sequence>
<dbReference type="EMBL" id="BLAD01000040">
    <property type="protein sequence ID" value="GER99536.1"/>
    <property type="molecule type" value="Genomic_DNA"/>
</dbReference>
<reference evidence="2 3" key="1">
    <citation type="submission" date="2019-10" db="EMBL/GenBank/DDBJ databases">
        <title>Whole genome shotgun sequence of Acrocarpospora corrugata NBRC 13972.</title>
        <authorList>
            <person name="Ichikawa N."/>
            <person name="Kimura A."/>
            <person name="Kitahashi Y."/>
            <person name="Komaki H."/>
            <person name="Oguchi A."/>
        </authorList>
    </citation>
    <scope>NUCLEOTIDE SEQUENCE [LARGE SCALE GENOMIC DNA]</scope>
    <source>
        <strain evidence="2 3">NBRC 13972</strain>
    </source>
</reference>
<comment type="caution">
    <text evidence="2">The sequence shown here is derived from an EMBL/GenBank/DDBJ whole genome shotgun (WGS) entry which is preliminary data.</text>
</comment>
<protein>
    <submittedName>
        <fullName evidence="2">Uncharacterized protein</fullName>
    </submittedName>
</protein>
<accession>A0A5M3VRX7</accession>
<name>A0A5M3VRX7_9ACTN</name>
<dbReference type="AlphaFoldDB" id="A0A5M3VRX7"/>
<evidence type="ECO:0000313" key="2">
    <source>
        <dbReference type="EMBL" id="GER99536.1"/>
    </source>
</evidence>
<keyword evidence="3" id="KW-1185">Reference proteome</keyword>
<feature type="region of interest" description="Disordered" evidence="1">
    <location>
        <begin position="49"/>
        <end position="73"/>
    </location>
</feature>
<proteinExistence type="predicted"/>
<evidence type="ECO:0000256" key="1">
    <source>
        <dbReference type="SAM" id="MobiDB-lite"/>
    </source>
</evidence>
<evidence type="ECO:0000313" key="3">
    <source>
        <dbReference type="Proteomes" id="UP000334990"/>
    </source>
</evidence>
<gene>
    <name evidence="2" type="ORF">Acor_16000</name>
</gene>
<dbReference type="Proteomes" id="UP000334990">
    <property type="component" value="Unassembled WGS sequence"/>
</dbReference>